<dbReference type="GO" id="GO:0000166">
    <property type="term" value="F:nucleotide binding"/>
    <property type="evidence" value="ECO:0007669"/>
    <property type="project" value="UniProtKB-KW"/>
</dbReference>
<dbReference type="Proteomes" id="UP000237105">
    <property type="component" value="Unassembled WGS sequence"/>
</dbReference>
<keyword evidence="2" id="KW-0547">Nucleotide-binding</keyword>
<dbReference type="Gene3D" id="1.20.5.4130">
    <property type="match status" value="1"/>
</dbReference>
<evidence type="ECO:0000259" key="4">
    <source>
        <dbReference type="Pfam" id="PF18052"/>
    </source>
</evidence>
<protein>
    <recommendedName>
        <fullName evidence="4">Disease resistance N-terminal domain-containing protein</fullName>
    </recommendedName>
</protein>
<dbReference type="InterPro" id="IPR041118">
    <property type="entry name" value="Rx_N"/>
</dbReference>
<name>A0A2P5CRQ5_PARAD</name>
<sequence>MADLAFKTAGTVLVKLGSIVYSEIASVWGLKDDLKKLQRTMAIIKTVLQGTEEKQACNRELSIWLTQLKDIFLDD</sequence>
<gene>
    <name evidence="5" type="ORF">PanWU01x14_128950</name>
</gene>
<keyword evidence="6" id="KW-1185">Reference proteome</keyword>
<keyword evidence="3" id="KW-0611">Plant defense</keyword>
<dbReference type="EMBL" id="JXTB01000101">
    <property type="protein sequence ID" value="PON63739.1"/>
    <property type="molecule type" value="Genomic_DNA"/>
</dbReference>
<accession>A0A2P5CRQ5</accession>
<evidence type="ECO:0000256" key="1">
    <source>
        <dbReference type="ARBA" id="ARBA00022737"/>
    </source>
</evidence>
<organism evidence="5 6">
    <name type="scientific">Parasponia andersonii</name>
    <name type="common">Sponia andersonii</name>
    <dbReference type="NCBI Taxonomy" id="3476"/>
    <lineage>
        <taxon>Eukaryota</taxon>
        <taxon>Viridiplantae</taxon>
        <taxon>Streptophyta</taxon>
        <taxon>Embryophyta</taxon>
        <taxon>Tracheophyta</taxon>
        <taxon>Spermatophyta</taxon>
        <taxon>Magnoliopsida</taxon>
        <taxon>eudicotyledons</taxon>
        <taxon>Gunneridae</taxon>
        <taxon>Pentapetalae</taxon>
        <taxon>rosids</taxon>
        <taxon>fabids</taxon>
        <taxon>Rosales</taxon>
        <taxon>Cannabaceae</taxon>
        <taxon>Parasponia</taxon>
    </lineage>
</organism>
<keyword evidence="1" id="KW-0677">Repeat</keyword>
<evidence type="ECO:0000256" key="2">
    <source>
        <dbReference type="ARBA" id="ARBA00022741"/>
    </source>
</evidence>
<dbReference type="AlphaFoldDB" id="A0A2P5CRQ5"/>
<dbReference type="GO" id="GO:0006952">
    <property type="term" value="P:defense response"/>
    <property type="evidence" value="ECO:0007669"/>
    <property type="project" value="UniProtKB-KW"/>
</dbReference>
<evidence type="ECO:0000313" key="5">
    <source>
        <dbReference type="EMBL" id="PON63739.1"/>
    </source>
</evidence>
<proteinExistence type="predicted"/>
<reference evidence="6" key="1">
    <citation type="submission" date="2016-06" db="EMBL/GenBank/DDBJ databases">
        <title>Parallel loss of symbiosis genes in relatives of nitrogen-fixing non-legume Parasponia.</title>
        <authorList>
            <person name="Van Velzen R."/>
            <person name="Holmer R."/>
            <person name="Bu F."/>
            <person name="Rutten L."/>
            <person name="Van Zeijl A."/>
            <person name="Liu W."/>
            <person name="Santuari L."/>
            <person name="Cao Q."/>
            <person name="Sharma T."/>
            <person name="Shen D."/>
            <person name="Roswanjaya Y."/>
            <person name="Wardhani T."/>
            <person name="Kalhor M.S."/>
            <person name="Jansen J."/>
            <person name="Van den Hoogen J."/>
            <person name="Gungor B."/>
            <person name="Hartog M."/>
            <person name="Hontelez J."/>
            <person name="Verver J."/>
            <person name="Yang W.-C."/>
            <person name="Schijlen E."/>
            <person name="Repin R."/>
            <person name="Schilthuizen M."/>
            <person name="Schranz E."/>
            <person name="Heidstra R."/>
            <person name="Miyata K."/>
            <person name="Fedorova E."/>
            <person name="Kohlen W."/>
            <person name="Bisseling T."/>
            <person name="Smit S."/>
            <person name="Geurts R."/>
        </authorList>
    </citation>
    <scope>NUCLEOTIDE SEQUENCE [LARGE SCALE GENOMIC DNA]</scope>
    <source>
        <strain evidence="6">cv. WU1-14</strain>
    </source>
</reference>
<dbReference type="OrthoDB" id="1189620at2759"/>
<evidence type="ECO:0000256" key="3">
    <source>
        <dbReference type="ARBA" id="ARBA00022821"/>
    </source>
</evidence>
<feature type="domain" description="Disease resistance N-terminal" evidence="4">
    <location>
        <begin position="10"/>
        <end position="74"/>
    </location>
</feature>
<dbReference type="Pfam" id="PF18052">
    <property type="entry name" value="Rx_N"/>
    <property type="match status" value="1"/>
</dbReference>
<evidence type="ECO:0000313" key="6">
    <source>
        <dbReference type="Proteomes" id="UP000237105"/>
    </source>
</evidence>
<comment type="caution">
    <text evidence="5">The sequence shown here is derived from an EMBL/GenBank/DDBJ whole genome shotgun (WGS) entry which is preliminary data.</text>
</comment>